<dbReference type="EMBL" id="CACRZD030000014">
    <property type="protein sequence ID" value="CAA6670986.1"/>
    <property type="molecule type" value="Genomic_DNA"/>
</dbReference>
<dbReference type="AlphaFoldDB" id="A0A7I8JLD8"/>
<gene>
    <name evidence="1" type="ORF">SI7747_14017391</name>
</gene>
<reference evidence="1 2" key="1">
    <citation type="submission" date="2019-12" db="EMBL/GenBank/DDBJ databases">
        <authorList>
            <person name="Scholz U."/>
            <person name="Mascher M."/>
            <person name="Fiebig A."/>
        </authorList>
    </citation>
    <scope>NUCLEOTIDE SEQUENCE</scope>
</reference>
<evidence type="ECO:0000313" key="2">
    <source>
        <dbReference type="Proteomes" id="UP001189122"/>
    </source>
</evidence>
<keyword evidence="2" id="KW-1185">Reference proteome</keyword>
<name>A0A7I8JLD8_SPIIN</name>
<dbReference type="Proteomes" id="UP001189122">
    <property type="component" value="Unassembled WGS sequence"/>
</dbReference>
<sequence>MSFGFRRIQPHACPPFLEKVAWV</sequence>
<accession>A0A7I8JLD8</accession>
<proteinExistence type="predicted"/>
<dbReference type="EMBL" id="LR743601">
    <property type="protein sequence ID" value="CAA2631743.1"/>
    <property type="molecule type" value="Genomic_DNA"/>
</dbReference>
<protein>
    <submittedName>
        <fullName evidence="1">Uncharacterized protein</fullName>
    </submittedName>
</protein>
<organism evidence="1">
    <name type="scientific">Spirodela intermedia</name>
    <name type="common">Intermediate duckweed</name>
    <dbReference type="NCBI Taxonomy" id="51605"/>
    <lineage>
        <taxon>Eukaryota</taxon>
        <taxon>Viridiplantae</taxon>
        <taxon>Streptophyta</taxon>
        <taxon>Embryophyta</taxon>
        <taxon>Tracheophyta</taxon>
        <taxon>Spermatophyta</taxon>
        <taxon>Magnoliopsida</taxon>
        <taxon>Liliopsida</taxon>
        <taxon>Araceae</taxon>
        <taxon>Lemnoideae</taxon>
        <taxon>Spirodela</taxon>
    </lineage>
</organism>
<evidence type="ECO:0000313" key="1">
    <source>
        <dbReference type="EMBL" id="CAA2631743.1"/>
    </source>
</evidence>